<dbReference type="InterPro" id="IPR050129">
    <property type="entry name" value="Zn_alcohol_dh"/>
</dbReference>
<dbReference type="GO" id="GO:0003939">
    <property type="term" value="F:L-iditol 2-dehydrogenase (NAD+) activity"/>
    <property type="evidence" value="ECO:0007669"/>
    <property type="project" value="UniProtKB-EC"/>
</dbReference>
<accession>A0A0C5W5C0</accession>
<dbReference type="Gene3D" id="3.90.180.10">
    <property type="entry name" value="Medium-chain alcohol dehydrogenases, catalytic domain"/>
    <property type="match status" value="1"/>
</dbReference>
<dbReference type="SMART" id="SM00829">
    <property type="entry name" value="PKS_ER"/>
    <property type="match status" value="1"/>
</dbReference>
<dbReference type="Pfam" id="PF08240">
    <property type="entry name" value="ADH_N"/>
    <property type="match status" value="1"/>
</dbReference>
<evidence type="ECO:0000313" key="4">
    <source>
        <dbReference type="Proteomes" id="UP000032266"/>
    </source>
</evidence>
<dbReference type="SUPFAM" id="SSF50129">
    <property type="entry name" value="GroES-like"/>
    <property type="match status" value="1"/>
</dbReference>
<evidence type="ECO:0000259" key="2">
    <source>
        <dbReference type="SMART" id="SM00829"/>
    </source>
</evidence>
<name>A0A0C5W5C0_9GAMM</name>
<dbReference type="InterPro" id="IPR013154">
    <property type="entry name" value="ADH-like_N"/>
</dbReference>
<dbReference type="Proteomes" id="UP000032266">
    <property type="component" value="Chromosome"/>
</dbReference>
<dbReference type="STRING" id="1445510.YC6258_05751"/>
<dbReference type="InterPro" id="IPR020843">
    <property type="entry name" value="ER"/>
</dbReference>
<dbReference type="Pfam" id="PF00107">
    <property type="entry name" value="ADH_zinc_N"/>
    <property type="match status" value="1"/>
</dbReference>
<dbReference type="Gene3D" id="3.40.50.720">
    <property type="entry name" value="NAD(P)-binding Rossmann-like Domain"/>
    <property type="match status" value="1"/>
</dbReference>
<dbReference type="InterPro" id="IPR011032">
    <property type="entry name" value="GroES-like_sf"/>
</dbReference>
<dbReference type="SUPFAM" id="SSF51735">
    <property type="entry name" value="NAD(P)-binding Rossmann-fold domains"/>
    <property type="match status" value="1"/>
</dbReference>
<gene>
    <name evidence="3" type="ORF">YC6258_05751</name>
</gene>
<dbReference type="CDD" id="cd08231">
    <property type="entry name" value="MDR_TM0436_like"/>
    <property type="match status" value="1"/>
</dbReference>
<dbReference type="AlphaFoldDB" id="A0A0C5W5C0"/>
<evidence type="ECO:0000313" key="3">
    <source>
        <dbReference type="EMBL" id="AJQ97779.1"/>
    </source>
</evidence>
<dbReference type="HOGENOM" id="CLU_026673_11_0_6"/>
<dbReference type="RefSeq" id="WP_044619435.1">
    <property type="nucleotide sequence ID" value="NZ_CP007142.1"/>
</dbReference>
<dbReference type="PATRIC" id="fig|1445510.3.peg.5708"/>
<dbReference type="InterPro" id="IPR036291">
    <property type="entry name" value="NAD(P)-bd_dom_sf"/>
</dbReference>
<dbReference type="EMBL" id="CP007142">
    <property type="protein sequence ID" value="AJQ97779.1"/>
    <property type="molecule type" value="Genomic_DNA"/>
</dbReference>
<keyword evidence="1 3" id="KW-0560">Oxidoreductase</keyword>
<dbReference type="KEGG" id="gsn:YC6258_05751"/>
<dbReference type="EC" id="1.1.1.14" evidence="3"/>
<sequence>MVVTNNSGPLAAVLTGPGEPITLHNFAKPNVKRGEVLLHTMYSEVCGTDVHIQQGKLAGVPYPIIPGHFAVGTVEETGGDVQSVSGRPIIRGDIVTFLDVHATCHRCWQCQVNKAPTKCPSRKVYGVSHSSNEGLLGGWSEMILLQNDVAITHLPENVSPLRFIAGGCAMPTAVHAVERGKVGLGDIVVVQGAGPVGLCTGIVAYHSGARVLIADKSTVRLEAAHTLGFEVLDLSTSDNAQSLLEYATQGQRADVVIEATGSPSAIQSGISLVRDAGRYVVVGHYSDAGSTTINPHLDINKKHLEILGTWGVEYIHFHKAIGLLARKELTPSGIKIEDAMTTIYPLHEVNKALSDVRERRVVKAVICANSGD</sequence>
<protein>
    <submittedName>
        <fullName evidence="3">Threonine dehydrogenase and related Zn-dependent dehydrogenase</fullName>
        <ecNumber evidence="3">1.1.1.14</ecNumber>
    </submittedName>
</protein>
<feature type="domain" description="Enoyl reductase (ER)" evidence="2">
    <location>
        <begin position="16"/>
        <end position="366"/>
    </location>
</feature>
<organism evidence="3 4">
    <name type="scientific">Gynuella sunshinyii YC6258</name>
    <dbReference type="NCBI Taxonomy" id="1445510"/>
    <lineage>
        <taxon>Bacteria</taxon>
        <taxon>Pseudomonadati</taxon>
        <taxon>Pseudomonadota</taxon>
        <taxon>Gammaproteobacteria</taxon>
        <taxon>Oceanospirillales</taxon>
        <taxon>Saccharospirillaceae</taxon>
        <taxon>Gynuella</taxon>
    </lineage>
</organism>
<dbReference type="PANTHER" id="PTHR43401">
    <property type="entry name" value="L-THREONINE 3-DEHYDROGENASE"/>
    <property type="match status" value="1"/>
</dbReference>
<keyword evidence="4" id="KW-1185">Reference proteome</keyword>
<dbReference type="OrthoDB" id="9773078at2"/>
<reference evidence="3 4" key="1">
    <citation type="submission" date="2014-01" db="EMBL/GenBank/DDBJ databases">
        <title>Full genme sequencing of cellulolytic bacterium Gynuella sunshinyii YC6258T gen. nov., sp. nov.</title>
        <authorList>
            <person name="Khan H."/>
            <person name="Chung E.J."/>
            <person name="Chung Y.R."/>
        </authorList>
    </citation>
    <scope>NUCLEOTIDE SEQUENCE [LARGE SCALE GENOMIC DNA]</scope>
    <source>
        <strain evidence="3 4">YC6258</strain>
    </source>
</reference>
<proteinExistence type="predicted"/>
<evidence type="ECO:0000256" key="1">
    <source>
        <dbReference type="ARBA" id="ARBA00023002"/>
    </source>
</evidence>
<dbReference type="PANTHER" id="PTHR43401:SF1">
    <property type="entry name" value="ENOYL REDUCTASE (ER) DOMAIN-CONTAINING PROTEIN"/>
    <property type="match status" value="1"/>
</dbReference>
<dbReference type="InterPro" id="IPR013149">
    <property type="entry name" value="ADH-like_C"/>
</dbReference>